<dbReference type="GO" id="GO:0005886">
    <property type="term" value="C:plasma membrane"/>
    <property type="evidence" value="ECO:0007669"/>
    <property type="project" value="UniProtKB-SubCell"/>
</dbReference>
<dbReference type="PANTHER" id="PTHR28259">
    <property type="entry name" value="FLUORIDE EXPORT PROTEIN 1-RELATED"/>
    <property type="match status" value="1"/>
</dbReference>
<proteinExistence type="inferred from homology"/>
<dbReference type="EMBL" id="CP108169">
    <property type="protein sequence ID" value="WTQ74980.1"/>
    <property type="molecule type" value="Genomic_DNA"/>
</dbReference>
<dbReference type="AlphaFoldDB" id="A0AAU1LUS8"/>
<keyword evidence="2 10" id="KW-1003">Cell membrane</keyword>
<keyword evidence="10" id="KW-0915">Sodium</keyword>
<dbReference type="InterPro" id="IPR003691">
    <property type="entry name" value="FluC"/>
</dbReference>
<reference evidence="11" key="1">
    <citation type="submission" date="2022-10" db="EMBL/GenBank/DDBJ databases">
        <title>The complete genomes of actinobacterial strains from the NBC collection.</title>
        <authorList>
            <person name="Joergensen T.S."/>
            <person name="Alvarez Arevalo M."/>
            <person name="Sterndorff E.B."/>
            <person name="Faurdal D."/>
            <person name="Vuksanovic O."/>
            <person name="Mourched A.-S."/>
            <person name="Charusanti P."/>
            <person name="Shaw S."/>
            <person name="Blin K."/>
            <person name="Weber T."/>
        </authorList>
    </citation>
    <scope>NUCLEOTIDE SEQUENCE</scope>
    <source>
        <strain evidence="11">NBC_00148</strain>
    </source>
</reference>
<accession>A0AAU1LUS8</accession>
<evidence type="ECO:0000313" key="11">
    <source>
        <dbReference type="EMBL" id="WTQ74980.1"/>
    </source>
</evidence>
<comment type="similarity">
    <text evidence="7 10">Belongs to the fluoride channel Fluc/FEX (TC 1.A.43) family.</text>
</comment>
<keyword evidence="6 10" id="KW-0407">Ion channel</keyword>
<evidence type="ECO:0000256" key="6">
    <source>
        <dbReference type="ARBA" id="ARBA00023303"/>
    </source>
</evidence>
<gene>
    <name evidence="10" type="primary">fluC</name>
    <name evidence="10" type="synonym">crcB</name>
    <name evidence="11" type="ORF">OG222_18650</name>
</gene>
<comment type="activity regulation">
    <text evidence="10">Na(+) is not transported, but it plays an essential structural role and its presence is essential for fluoride channel function.</text>
</comment>
<comment type="catalytic activity">
    <reaction evidence="8">
        <text>fluoride(in) = fluoride(out)</text>
        <dbReference type="Rhea" id="RHEA:76159"/>
        <dbReference type="ChEBI" id="CHEBI:17051"/>
    </reaction>
    <physiologicalReaction direction="left-to-right" evidence="8">
        <dbReference type="Rhea" id="RHEA:76160"/>
    </physiologicalReaction>
</comment>
<dbReference type="HAMAP" id="MF_00454">
    <property type="entry name" value="FluC"/>
    <property type="match status" value="1"/>
</dbReference>
<comment type="subcellular location">
    <subcellularLocation>
        <location evidence="1 10">Cell membrane</location>
        <topology evidence="1 10">Multi-pass membrane protein</topology>
    </subcellularLocation>
</comment>
<evidence type="ECO:0000256" key="9">
    <source>
        <dbReference type="ARBA" id="ARBA00049940"/>
    </source>
</evidence>
<keyword evidence="10" id="KW-0479">Metal-binding</keyword>
<sequence>MNWLLVVLGGAAGAPLRYLTDRAVQARHGAGTPYVFPWGTFTVNAAGSLLLGLLTGATVSTPVYALLGTGLCGALTTYSTFSYETLRLAETGRGFLAGANLLASLLVGLGAVFLGAELAGGFGGPGV</sequence>
<feature type="binding site" evidence="10">
    <location>
        <position position="76"/>
    </location>
    <ligand>
        <name>Na(+)</name>
        <dbReference type="ChEBI" id="CHEBI:29101"/>
        <note>structural</note>
    </ligand>
</feature>
<keyword evidence="3 10" id="KW-0812">Transmembrane</keyword>
<evidence type="ECO:0000256" key="3">
    <source>
        <dbReference type="ARBA" id="ARBA00022692"/>
    </source>
</evidence>
<protein>
    <recommendedName>
        <fullName evidence="10">Fluoride-specific ion channel FluC</fullName>
    </recommendedName>
</protein>
<keyword evidence="4 10" id="KW-1133">Transmembrane helix</keyword>
<keyword evidence="10" id="KW-0406">Ion transport</keyword>
<evidence type="ECO:0000256" key="2">
    <source>
        <dbReference type="ARBA" id="ARBA00022475"/>
    </source>
</evidence>
<evidence type="ECO:0000256" key="7">
    <source>
        <dbReference type="ARBA" id="ARBA00035120"/>
    </source>
</evidence>
<dbReference type="GO" id="GO:0140114">
    <property type="term" value="P:cellular detoxification of fluoride"/>
    <property type="evidence" value="ECO:0007669"/>
    <property type="project" value="UniProtKB-UniRule"/>
</dbReference>
<keyword evidence="10" id="KW-0813">Transport</keyword>
<evidence type="ECO:0000256" key="8">
    <source>
        <dbReference type="ARBA" id="ARBA00035585"/>
    </source>
</evidence>
<dbReference type="PANTHER" id="PTHR28259:SF1">
    <property type="entry name" value="FLUORIDE EXPORT PROTEIN 1-RELATED"/>
    <property type="match status" value="1"/>
</dbReference>
<feature type="transmembrane region" description="Helical" evidence="10">
    <location>
        <begin position="95"/>
        <end position="116"/>
    </location>
</feature>
<name>A0AAU1LUS8_9ACTN</name>
<evidence type="ECO:0000256" key="10">
    <source>
        <dbReference type="HAMAP-Rule" id="MF_00454"/>
    </source>
</evidence>
<feature type="binding site" evidence="10">
    <location>
        <position position="73"/>
    </location>
    <ligand>
        <name>Na(+)</name>
        <dbReference type="ChEBI" id="CHEBI:29101"/>
        <note>structural</note>
    </ligand>
</feature>
<evidence type="ECO:0000256" key="4">
    <source>
        <dbReference type="ARBA" id="ARBA00022989"/>
    </source>
</evidence>
<feature type="transmembrane region" description="Helical" evidence="10">
    <location>
        <begin position="36"/>
        <end position="56"/>
    </location>
</feature>
<dbReference type="GO" id="GO:0046872">
    <property type="term" value="F:metal ion binding"/>
    <property type="evidence" value="ECO:0007669"/>
    <property type="project" value="UniProtKB-KW"/>
</dbReference>
<dbReference type="GO" id="GO:0062054">
    <property type="term" value="F:fluoride channel activity"/>
    <property type="evidence" value="ECO:0007669"/>
    <property type="project" value="UniProtKB-UniRule"/>
</dbReference>
<evidence type="ECO:0000256" key="5">
    <source>
        <dbReference type="ARBA" id="ARBA00023136"/>
    </source>
</evidence>
<comment type="function">
    <text evidence="9 10">Fluoride-specific ion channel. Important for reducing fluoride concentration in the cell, thus reducing its toxicity.</text>
</comment>
<organism evidence="11">
    <name type="scientific">Streptomyces sp. NBC_00148</name>
    <dbReference type="NCBI Taxonomy" id="2903626"/>
    <lineage>
        <taxon>Bacteria</taxon>
        <taxon>Bacillati</taxon>
        <taxon>Actinomycetota</taxon>
        <taxon>Actinomycetes</taxon>
        <taxon>Kitasatosporales</taxon>
        <taxon>Streptomycetaceae</taxon>
        <taxon>Streptomyces</taxon>
    </lineage>
</organism>
<evidence type="ECO:0000256" key="1">
    <source>
        <dbReference type="ARBA" id="ARBA00004651"/>
    </source>
</evidence>
<feature type="transmembrane region" description="Helical" evidence="10">
    <location>
        <begin position="63"/>
        <end position="83"/>
    </location>
</feature>
<keyword evidence="5 10" id="KW-0472">Membrane</keyword>
<dbReference type="Pfam" id="PF02537">
    <property type="entry name" value="CRCB"/>
    <property type="match status" value="1"/>
</dbReference>